<gene>
    <name evidence="1" type="ORF">F0P93_26855</name>
</gene>
<evidence type="ECO:0000313" key="1">
    <source>
        <dbReference type="EMBL" id="KAA9346636.1"/>
    </source>
</evidence>
<dbReference type="EMBL" id="VTWS01000009">
    <property type="protein sequence ID" value="KAA9346636.1"/>
    <property type="molecule type" value="Genomic_DNA"/>
</dbReference>
<keyword evidence="2" id="KW-1185">Reference proteome</keyword>
<dbReference type="Proteomes" id="UP000326344">
    <property type="component" value="Unassembled WGS sequence"/>
</dbReference>
<organism evidence="1 2">
    <name type="scientific">Larkinella humicola</name>
    <dbReference type="NCBI Taxonomy" id="2607654"/>
    <lineage>
        <taxon>Bacteria</taxon>
        <taxon>Pseudomonadati</taxon>
        <taxon>Bacteroidota</taxon>
        <taxon>Cytophagia</taxon>
        <taxon>Cytophagales</taxon>
        <taxon>Spirosomataceae</taxon>
        <taxon>Larkinella</taxon>
    </lineage>
</organism>
<dbReference type="RefSeq" id="WP_150880849.1">
    <property type="nucleotide sequence ID" value="NZ_VTWS01000009.1"/>
</dbReference>
<dbReference type="AlphaFoldDB" id="A0A5N1JB57"/>
<reference evidence="1 2" key="1">
    <citation type="submission" date="2019-09" db="EMBL/GenBank/DDBJ databases">
        <title>Genome Sequence of Larkinella sp MA1.</title>
        <authorList>
            <person name="Srinivasan S."/>
        </authorList>
    </citation>
    <scope>NUCLEOTIDE SEQUENCE [LARGE SCALE GENOMIC DNA]</scope>
    <source>
        <strain evidence="1 2">MA1</strain>
    </source>
</reference>
<name>A0A5N1JB57_9BACT</name>
<sequence length="65" mass="7178">MDKKSLIDALLGVLQSDEEMGGTGWGARSGVRTMLLEPLPVRQSDTPTQRRFREGGEECKVFILA</sequence>
<proteinExistence type="predicted"/>
<protein>
    <submittedName>
        <fullName evidence="1">Uncharacterized protein</fullName>
    </submittedName>
</protein>
<comment type="caution">
    <text evidence="1">The sequence shown here is derived from an EMBL/GenBank/DDBJ whole genome shotgun (WGS) entry which is preliminary data.</text>
</comment>
<accession>A0A5N1JB57</accession>
<evidence type="ECO:0000313" key="2">
    <source>
        <dbReference type="Proteomes" id="UP000326344"/>
    </source>
</evidence>